<gene>
    <name evidence="1" type="ORF">DY000_02005779</name>
</gene>
<reference evidence="1 2" key="1">
    <citation type="journal article" date="2020" name="BMC Genomics">
        <title>Intraspecific diversification of the crop wild relative Brassica cretica Lam. using demographic model selection.</title>
        <authorList>
            <person name="Kioukis A."/>
            <person name="Michalopoulou V.A."/>
            <person name="Briers L."/>
            <person name="Pirintsos S."/>
            <person name="Studholme D.J."/>
            <person name="Pavlidis P."/>
            <person name="Sarris P.F."/>
        </authorList>
    </citation>
    <scope>NUCLEOTIDE SEQUENCE [LARGE SCALE GENOMIC DNA]</scope>
    <source>
        <strain evidence="2">cv. PFS-1207/04</strain>
    </source>
</reference>
<evidence type="ECO:0000313" key="1">
    <source>
        <dbReference type="EMBL" id="KAF3550441.1"/>
    </source>
</evidence>
<name>A0ABQ7CFU6_BRACR</name>
<protein>
    <submittedName>
        <fullName evidence="1">Uncharacterized protein</fullName>
    </submittedName>
</protein>
<accession>A0ABQ7CFU6</accession>
<proteinExistence type="predicted"/>
<dbReference type="Proteomes" id="UP000266723">
    <property type="component" value="Unassembled WGS sequence"/>
</dbReference>
<keyword evidence="2" id="KW-1185">Reference proteome</keyword>
<evidence type="ECO:0000313" key="2">
    <source>
        <dbReference type="Proteomes" id="UP000266723"/>
    </source>
</evidence>
<dbReference type="EMBL" id="QGKV02000832">
    <property type="protein sequence ID" value="KAF3550441.1"/>
    <property type="molecule type" value="Genomic_DNA"/>
</dbReference>
<organism evidence="1 2">
    <name type="scientific">Brassica cretica</name>
    <name type="common">Mustard</name>
    <dbReference type="NCBI Taxonomy" id="69181"/>
    <lineage>
        <taxon>Eukaryota</taxon>
        <taxon>Viridiplantae</taxon>
        <taxon>Streptophyta</taxon>
        <taxon>Embryophyta</taxon>
        <taxon>Tracheophyta</taxon>
        <taxon>Spermatophyta</taxon>
        <taxon>Magnoliopsida</taxon>
        <taxon>eudicotyledons</taxon>
        <taxon>Gunneridae</taxon>
        <taxon>Pentapetalae</taxon>
        <taxon>rosids</taxon>
        <taxon>malvids</taxon>
        <taxon>Brassicales</taxon>
        <taxon>Brassicaceae</taxon>
        <taxon>Brassiceae</taxon>
        <taxon>Brassica</taxon>
    </lineage>
</organism>
<sequence>MPHVVVEVEDREKLRSGDDEPHRYDELHYHLLSSTKFFSFAVSQVRWETSTSCPQPLFHGVPRGLCGYFRLSSCLRWTVKGRRRRIRDWIAIVEP</sequence>
<comment type="caution">
    <text evidence="1">The sequence shown here is derived from an EMBL/GenBank/DDBJ whole genome shotgun (WGS) entry which is preliminary data.</text>
</comment>